<dbReference type="RefSeq" id="WP_379906799.1">
    <property type="nucleotide sequence ID" value="NZ_JBHRTR010000054.1"/>
</dbReference>
<feature type="region of interest" description="Disordered" evidence="1">
    <location>
        <begin position="1"/>
        <end position="23"/>
    </location>
</feature>
<keyword evidence="3" id="KW-1185">Reference proteome</keyword>
<name>A0ABV7L9N3_9PROT</name>
<accession>A0ABV7L9N3</accession>
<evidence type="ECO:0000313" key="2">
    <source>
        <dbReference type="EMBL" id="MFC3231327.1"/>
    </source>
</evidence>
<feature type="compositionally biased region" description="Gly residues" evidence="1">
    <location>
        <begin position="1"/>
        <end position="10"/>
    </location>
</feature>
<evidence type="ECO:0000313" key="3">
    <source>
        <dbReference type="Proteomes" id="UP001595528"/>
    </source>
</evidence>
<evidence type="ECO:0000256" key="1">
    <source>
        <dbReference type="SAM" id="MobiDB-lite"/>
    </source>
</evidence>
<gene>
    <name evidence="2" type="ORF">ACFOGJ_29030</name>
</gene>
<dbReference type="Proteomes" id="UP001595528">
    <property type="component" value="Unassembled WGS sequence"/>
</dbReference>
<comment type="caution">
    <text evidence="2">The sequence shown here is derived from an EMBL/GenBank/DDBJ whole genome shotgun (WGS) entry which is preliminary data.</text>
</comment>
<protein>
    <submittedName>
        <fullName evidence="2">Uncharacterized protein</fullName>
    </submittedName>
</protein>
<reference evidence="3" key="1">
    <citation type="journal article" date="2019" name="Int. J. Syst. Evol. Microbiol.">
        <title>The Global Catalogue of Microorganisms (GCM) 10K type strain sequencing project: providing services to taxonomists for standard genome sequencing and annotation.</title>
        <authorList>
            <consortium name="The Broad Institute Genomics Platform"/>
            <consortium name="The Broad Institute Genome Sequencing Center for Infectious Disease"/>
            <person name="Wu L."/>
            <person name="Ma J."/>
        </authorList>
    </citation>
    <scope>NUCLEOTIDE SEQUENCE [LARGE SCALE GENOMIC DNA]</scope>
    <source>
        <strain evidence="3">KCTC 42964</strain>
    </source>
</reference>
<sequence>MTGAETTGGRGSDEAPLTQDSPEQFFELKERDQQALLEWIEESFQFSIDWTEDHSSELRYLFMRGRRGFYIYNGSFKGAMREAGFEHKDADRNGTNWYFRARYIGTAR</sequence>
<dbReference type="EMBL" id="JBHRTR010000054">
    <property type="protein sequence ID" value="MFC3231327.1"/>
    <property type="molecule type" value="Genomic_DNA"/>
</dbReference>
<organism evidence="2 3">
    <name type="scientific">Marinibaculum pumilum</name>
    <dbReference type="NCBI Taxonomy" id="1766165"/>
    <lineage>
        <taxon>Bacteria</taxon>
        <taxon>Pseudomonadati</taxon>
        <taxon>Pseudomonadota</taxon>
        <taxon>Alphaproteobacteria</taxon>
        <taxon>Rhodospirillales</taxon>
        <taxon>Rhodospirillaceae</taxon>
        <taxon>Marinibaculum</taxon>
    </lineage>
</organism>
<proteinExistence type="predicted"/>